<gene>
    <name evidence="2" type="ORF">DXU93_05215</name>
</gene>
<dbReference type="Proteomes" id="UP000257127">
    <property type="component" value="Unassembled WGS sequence"/>
</dbReference>
<dbReference type="AlphaFoldDB" id="A0A3E1F073"/>
<evidence type="ECO:0000313" key="3">
    <source>
        <dbReference type="Proteomes" id="UP000257127"/>
    </source>
</evidence>
<dbReference type="SMART" id="SM01252">
    <property type="entry name" value="KilA-N"/>
    <property type="match status" value="1"/>
</dbReference>
<keyword evidence="3" id="KW-1185">Reference proteome</keyword>
<dbReference type="InterPro" id="IPR018004">
    <property type="entry name" value="KilA/APSES_HTH"/>
</dbReference>
<evidence type="ECO:0000259" key="1">
    <source>
        <dbReference type="PROSITE" id="PS51301"/>
    </source>
</evidence>
<feature type="domain" description="KilA-N" evidence="1">
    <location>
        <begin position="4"/>
        <end position="137"/>
    </location>
</feature>
<proteinExistence type="predicted"/>
<dbReference type="EMBL" id="QURB01000002">
    <property type="protein sequence ID" value="RFC55222.1"/>
    <property type="molecule type" value="Genomic_DNA"/>
</dbReference>
<protein>
    <submittedName>
        <fullName evidence="2">KilA-N domain-containing protein</fullName>
    </submittedName>
</protein>
<comment type="caution">
    <text evidence="2">The sequence shown here is derived from an EMBL/GenBank/DDBJ whole genome shotgun (WGS) entry which is preliminary data.</text>
</comment>
<dbReference type="OrthoDB" id="9810290at2"/>
<dbReference type="Pfam" id="PF04383">
    <property type="entry name" value="KilA-N"/>
    <property type="match status" value="1"/>
</dbReference>
<name>A0A3E1F073_9FLAO</name>
<reference evidence="2 3" key="1">
    <citation type="submission" date="2018-08" db="EMBL/GenBank/DDBJ databases">
        <title>The draft genome squence of Brumimicrobium sp. N62.</title>
        <authorList>
            <person name="Du Z.-J."/>
            <person name="Luo H.-R."/>
        </authorList>
    </citation>
    <scope>NUCLEOTIDE SEQUENCE [LARGE SCALE GENOMIC DNA]</scope>
    <source>
        <strain evidence="2 3">N62</strain>
    </source>
</reference>
<sequence length="292" mass="33893">MTGKKKQIEVEQKIIAITSHNDDDYICLTDMVRGEEGNDHIRNWMRNRNTVEYLGIWEQLNNPSFKGVEFDTFKKEAGLNSFNLTPKKWVDNTDAIGIISKSGRYGGTYAHKDIAFEFGAWISPMFKLLLIKEFQRLKKIESNQYNLEWDVKRVLSKVNYQIHTDAVKNHIIPKSTQKFDNLWIEYAEEADLLNVALFGCTAKQWKEANPSLSLNGQNMRDFASINELAVLSNLESINSELIRNEISKENRFENLKRIAIHQLRIIDKLDIIKSIKKQSDSTFLDAQNKFNK</sequence>
<evidence type="ECO:0000313" key="2">
    <source>
        <dbReference type="EMBL" id="RFC55222.1"/>
    </source>
</evidence>
<dbReference type="RefSeq" id="WP_116880201.1">
    <property type="nucleotide sequence ID" value="NZ_QURB01000002.1"/>
</dbReference>
<organism evidence="2 3">
    <name type="scientific">Brumimicrobium aurantiacum</name>
    <dbReference type="NCBI Taxonomy" id="1737063"/>
    <lineage>
        <taxon>Bacteria</taxon>
        <taxon>Pseudomonadati</taxon>
        <taxon>Bacteroidota</taxon>
        <taxon>Flavobacteriia</taxon>
        <taxon>Flavobacteriales</taxon>
        <taxon>Crocinitomicaceae</taxon>
        <taxon>Brumimicrobium</taxon>
    </lineage>
</organism>
<dbReference type="PROSITE" id="PS51301">
    <property type="entry name" value="KILA_N"/>
    <property type="match status" value="1"/>
</dbReference>
<accession>A0A3E1F073</accession>
<dbReference type="InterPro" id="IPR017880">
    <property type="entry name" value="KilA_N"/>
</dbReference>